<protein>
    <submittedName>
        <fullName evidence="2">Uncharacterized protein</fullName>
    </submittedName>
</protein>
<sequence length="63" mass="6860">MRTELEARSSKLEAEHSAHAEENRISAESGNHAALPNAGIAANCPFRFRFAASGFKRATGFRL</sequence>
<reference evidence="2 3" key="2">
    <citation type="submission" date="2014-03" db="EMBL/GenBank/DDBJ databases">
        <authorList>
            <person name="Baltrus D."/>
            <person name="Dougherty K."/>
        </authorList>
    </citation>
    <scope>NUCLEOTIDE SEQUENCE</scope>
    <source>
        <strain evidence="2 3">28a24</strain>
    </source>
</reference>
<gene>
    <name evidence="2" type="ORF">CH92_11500</name>
</gene>
<accession>W8R3Z8</accession>
<reference evidence="3" key="1">
    <citation type="journal article" date="2014" name="Genome Announc.">
        <title>Complete Genome Sequence of the Highly Transformable Pseudomonas stutzeri Strain 28a24.</title>
        <authorList>
            <person name="Smith B.A."/>
            <person name="Dougherty K.M."/>
            <person name="Baltrus D.A."/>
        </authorList>
    </citation>
    <scope>NUCLEOTIDE SEQUENCE [LARGE SCALE GENOMIC DNA]</scope>
    <source>
        <strain evidence="3">28a24</strain>
    </source>
</reference>
<dbReference type="KEGG" id="pstt:CH92_11500"/>
<dbReference type="EMBL" id="CP007441">
    <property type="protein sequence ID" value="AHL77650.1"/>
    <property type="molecule type" value="Genomic_DNA"/>
</dbReference>
<proteinExistence type="predicted"/>
<dbReference type="Proteomes" id="UP000019522">
    <property type="component" value="Chromosome"/>
</dbReference>
<organism evidence="2 3">
    <name type="scientific">Stutzerimonas stutzeri</name>
    <name type="common">Pseudomonas stutzeri</name>
    <dbReference type="NCBI Taxonomy" id="316"/>
    <lineage>
        <taxon>Bacteria</taxon>
        <taxon>Pseudomonadati</taxon>
        <taxon>Pseudomonadota</taxon>
        <taxon>Gammaproteobacteria</taxon>
        <taxon>Pseudomonadales</taxon>
        <taxon>Pseudomonadaceae</taxon>
        <taxon>Stutzerimonas</taxon>
    </lineage>
</organism>
<dbReference type="AlphaFoldDB" id="W8R3Z8"/>
<evidence type="ECO:0000313" key="3">
    <source>
        <dbReference type="Proteomes" id="UP000019522"/>
    </source>
</evidence>
<name>W8R3Z8_STUST</name>
<evidence type="ECO:0000256" key="1">
    <source>
        <dbReference type="SAM" id="MobiDB-lite"/>
    </source>
</evidence>
<feature type="region of interest" description="Disordered" evidence="1">
    <location>
        <begin position="1"/>
        <end position="32"/>
    </location>
</feature>
<feature type="compositionally biased region" description="Basic and acidic residues" evidence="1">
    <location>
        <begin position="1"/>
        <end position="25"/>
    </location>
</feature>
<evidence type="ECO:0000313" key="2">
    <source>
        <dbReference type="EMBL" id="AHL77650.1"/>
    </source>
</evidence>